<evidence type="ECO:0000313" key="2">
    <source>
        <dbReference type="Proteomes" id="UP000736787"/>
    </source>
</evidence>
<organism evidence="1 2">
    <name type="scientific">Phytophthora cactorum</name>
    <dbReference type="NCBI Taxonomy" id="29920"/>
    <lineage>
        <taxon>Eukaryota</taxon>
        <taxon>Sar</taxon>
        <taxon>Stramenopiles</taxon>
        <taxon>Oomycota</taxon>
        <taxon>Peronosporomycetes</taxon>
        <taxon>Peronosporales</taxon>
        <taxon>Peronosporaceae</taxon>
        <taxon>Phytophthora</taxon>
    </lineage>
</organism>
<dbReference type="AlphaFoldDB" id="A0A8T1BWG9"/>
<evidence type="ECO:0000313" key="1">
    <source>
        <dbReference type="EMBL" id="KAG2912104.1"/>
    </source>
</evidence>
<comment type="caution">
    <text evidence="1">The sequence shown here is derived from an EMBL/GenBank/DDBJ whole genome shotgun (WGS) entry which is preliminary data.</text>
</comment>
<dbReference type="Proteomes" id="UP000736787">
    <property type="component" value="Unassembled WGS sequence"/>
</dbReference>
<sequence>MSMDKYLEDVEDHRRQLNNMNNPTSDADIASVITTGPIASSLELSCTLDPVSAVAGFQHIKFCCGRVLHTDPARRCRIC</sequence>
<reference evidence="1" key="1">
    <citation type="submission" date="2018-10" db="EMBL/GenBank/DDBJ databases">
        <title>Effector identification in a new, highly contiguous assembly of the strawberry crown rot pathogen Phytophthora cactorum.</title>
        <authorList>
            <person name="Armitage A.D."/>
            <person name="Nellist C.F."/>
            <person name="Bates H."/>
            <person name="Vickerstaff R.J."/>
            <person name="Harrison R.J."/>
        </authorList>
    </citation>
    <scope>NUCLEOTIDE SEQUENCE</scope>
    <source>
        <strain evidence="1">4040</strain>
    </source>
</reference>
<proteinExistence type="predicted"/>
<accession>A0A8T1BWG9</accession>
<name>A0A8T1BWG9_9STRA</name>
<gene>
    <name evidence="1" type="ORF">PC117_g18974</name>
</gene>
<dbReference type="EMBL" id="RCMK01000795">
    <property type="protein sequence ID" value="KAG2912104.1"/>
    <property type="molecule type" value="Genomic_DNA"/>
</dbReference>
<protein>
    <submittedName>
        <fullName evidence="1">Uncharacterized protein</fullName>
    </submittedName>
</protein>